<evidence type="ECO:0000313" key="4">
    <source>
        <dbReference type="Proteomes" id="UP000598032"/>
    </source>
</evidence>
<protein>
    <recommendedName>
        <fullName evidence="2">BON domain-containing protein</fullName>
    </recommendedName>
</protein>
<accession>A0ABN7I2C7</accession>
<dbReference type="InterPro" id="IPR007055">
    <property type="entry name" value="BON_dom"/>
</dbReference>
<feature type="chain" id="PRO_5045672636" description="BON domain-containing protein" evidence="1">
    <location>
        <begin position="27"/>
        <end position="126"/>
    </location>
</feature>
<sequence>MKAIRIAGAVLLMAGCINGYAQGASAADSASVEASASAPANAASGAVSNRQLAASVRSALRSAHRHGLKSSYIRVRANGGVVTLTGVVADDSQIGLATSVAQRVPGVSSVVNKLKLRVVAGVKGSE</sequence>
<dbReference type="PROSITE" id="PS51257">
    <property type="entry name" value="PROKAR_LIPOPROTEIN"/>
    <property type="match status" value="1"/>
</dbReference>
<keyword evidence="4" id="KW-1185">Reference proteome</keyword>
<evidence type="ECO:0000256" key="1">
    <source>
        <dbReference type="SAM" id="SignalP"/>
    </source>
</evidence>
<reference evidence="3 4" key="1">
    <citation type="submission" date="2020-10" db="EMBL/GenBank/DDBJ databases">
        <authorList>
            <person name="Peeters C."/>
        </authorList>
    </citation>
    <scope>NUCLEOTIDE SEQUENCE [LARGE SCALE GENOMIC DNA]</scope>
    <source>
        <strain evidence="3 4">LMG 28140</strain>
    </source>
</reference>
<evidence type="ECO:0000313" key="3">
    <source>
        <dbReference type="EMBL" id="CAD6546276.1"/>
    </source>
</evidence>
<feature type="signal peptide" evidence="1">
    <location>
        <begin position="1"/>
        <end position="26"/>
    </location>
</feature>
<comment type="caution">
    <text evidence="3">The sequence shown here is derived from an EMBL/GenBank/DDBJ whole genome shotgun (WGS) entry which is preliminary data.</text>
</comment>
<keyword evidence="1" id="KW-0732">Signal</keyword>
<dbReference type="SMART" id="SM00749">
    <property type="entry name" value="BON"/>
    <property type="match status" value="1"/>
</dbReference>
<dbReference type="PANTHER" id="PTHR34606:SF15">
    <property type="entry name" value="BON DOMAIN-CONTAINING PROTEIN"/>
    <property type="match status" value="1"/>
</dbReference>
<feature type="domain" description="BON" evidence="2">
    <location>
        <begin position="48"/>
        <end position="118"/>
    </location>
</feature>
<dbReference type="Gene3D" id="3.30.1340.30">
    <property type="match status" value="1"/>
</dbReference>
<dbReference type="EMBL" id="CAJHCP010000009">
    <property type="protein sequence ID" value="CAD6546276.1"/>
    <property type="molecule type" value="Genomic_DNA"/>
</dbReference>
<dbReference type="RefSeq" id="WP_201644282.1">
    <property type="nucleotide sequence ID" value="NZ_CAJHCP010000009.1"/>
</dbReference>
<gene>
    <name evidence="3" type="ORF">LMG28140_04309</name>
</gene>
<organism evidence="3 4">
    <name type="scientific">Paraburkholderia metrosideri</name>
    <dbReference type="NCBI Taxonomy" id="580937"/>
    <lineage>
        <taxon>Bacteria</taxon>
        <taxon>Pseudomonadati</taxon>
        <taxon>Pseudomonadota</taxon>
        <taxon>Betaproteobacteria</taxon>
        <taxon>Burkholderiales</taxon>
        <taxon>Burkholderiaceae</taxon>
        <taxon>Paraburkholderia</taxon>
    </lineage>
</organism>
<dbReference type="Pfam" id="PF04972">
    <property type="entry name" value="BON"/>
    <property type="match status" value="1"/>
</dbReference>
<dbReference type="Proteomes" id="UP000598032">
    <property type="component" value="Unassembled WGS sequence"/>
</dbReference>
<dbReference type="InterPro" id="IPR051686">
    <property type="entry name" value="Lipoprotein_DolP"/>
</dbReference>
<dbReference type="PROSITE" id="PS50914">
    <property type="entry name" value="BON"/>
    <property type="match status" value="1"/>
</dbReference>
<dbReference type="PANTHER" id="PTHR34606">
    <property type="entry name" value="BON DOMAIN-CONTAINING PROTEIN"/>
    <property type="match status" value="1"/>
</dbReference>
<dbReference type="InterPro" id="IPR014004">
    <property type="entry name" value="Transpt-assoc_nodulatn_dom_bac"/>
</dbReference>
<proteinExistence type="predicted"/>
<name>A0ABN7I2C7_9BURK</name>
<evidence type="ECO:0000259" key="2">
    <source>
        <dbReference type="PROSITE" id="PS50914"/>
    </source>
</evidence>